<sequence length="52" mass="5743">MSKEANKIVKVHEVSATTSSTLSSYIDRTVETLKFSIGVAEFGHELCVHTFL</sequence>
<gene>
    <name evidence="1" type="ORF">FJSC11DRAFT_2427</name>
</gene>
<dbReference type="GeneID" id="51963924"/>
<evidence type="ECO:0000313" key="1">
    <source>
        <dbReference type="EMBL" id="EHC12810.1"/>
    </source>
</evidence>
<dbReference type="Proteomes" id="UP000004344">
    <property type="component" value="Unassembled WGS sequence"/>
</dbReference>
<protein>
    <submittedName>
        <fullName evidence="1">Uncharacterized protein</fullName>
    </submittedName>
</protein>
<keyword evidence="2" id="KW-1185">Reference proteome</keyword>
<dbReference type="PATRIC" id="fig|741277.3.peg.1955"/>
<reference evidence="1 2" key="1">
    <citation type="submission" date="2011-09" db="EMBL/GenBank/DDBJ databases">
        <title>The draft genome of Fischerella sp. JSC-11.</title>
        <authorList>
            <consortium name="US DOE Joint Genome Institute (JGI-PGF)"/>
            <person name="Lucas S."/>
            <person name="Han J."/>
            <person name="Lapidus A."/>
            <person name="Cheng J.-F."/>
            <person name="Goodwin L."/>
            <person name="Pitluck S."/>
            <person name="Peters L."/>
            <person name="Land M.L."/>
            <person name="Hauser L."/>
            <person name="Sarkisova S."/>
            <person name="Bryant D.A."/>
            <person name="Brown I."/>
            <person name="Woyke T.J."/>
        </authorList>
    </citation>
    <scope>NUCLEOTIDE SEQUENCE [LARGE SCALE GENOMIC DNA]</scope>
    <source>
        <strain evidence="1 2">JSC-11</strain>
    </source>
</reference>
<name>G6FU80_9CYAN</name>
<comment type="caution">
    <text evidence="1">The sequence shown here is derived from an EMBL/GenBank/DDBJ whole genome shotgun (WGS) entry which is preliminary data.</text>
</comment>
<proteinExistence type="predicted"/>
<evidence type="ECO:0000313" key="2">
    <source>
        <dbReference type="Proteomes" id="UP000004344"/>
    </source>
</evidence>
<accession>G6FU80</accession>
<organism evidence="1 2">
    <name type="scientific">Fischerella thermalis JSC-11</name>
    <dbReference type="NCBI Taxonomy" id="741277"/>
    <lineage>
        <taxon>Bacteria</taxon>
        <taxon>Bacillati</taxon>
        <taxon>Cyanobacteriota</taxon>
        <taxon>Cyanophyceae</taxon>
        <taxon>Nostocales</taxon>
        <taxon>Hapalosiphonaceae</taxon>
        <taxon>Fischerella</taxon>
    </lineage>
</organism>
<dbReference type="RefSeq" id="WP_009457095.1">
    <property type="nucleotide sequence ID" value="NZ_AGIZ01000007.1"/>
</dbReference>
<dbReference type="EMBL" id="AGIZ01000007">
    <property type="protein sequence ID" value="EHC12810.1"/>
    <property type="molecule type" value="Genomic_DNA"/>
</dbReference>
<dbReference type="AlphaFoldDB" id="G6FU80"/>